<gene>
    <name evidence="5" type="ORF">MCM1_1652</name>
</gene>
<dbReference type="PATRIC" id="fig|796385.3.peg.2067"/>
<dbReference type="PANTHER" id="PTHR47197">
    <property type="entry name" value="PROTEIN NIRF"/>
    <property type="match status" value="1"/>
</dbReference>
<dbReference type="EMBL" id="CP008746">
    <property type="protein sequence ID" value="AKJ38686.1"/>
    <property type="molecule type" value="Genomic_DNA"/>
</dbReference>
<evidence type="ECO:0000256" key="2">
    <source>
        <dbReference type="SAM" id="MobiDB-lite"/>
    </source>
</evidence>
<feature type="domain" description="YNCE-like beta-propeller" evidence="4">
    <location>
        <begin position="45"/>
        <end position="138"/>
    </location>
</feature>
<evidence type="ECO:0000313" key="6">
    <source>
        <dbReference type="Proteomes" id="UP000035331"/>
    </source>
</evidence>
<evidence type="ECO:0000313" key="5">
    <source>
        <dbReference type="EMBL" id="AKJ38686.1"/>
    </source>
</evidence>
<dbReference type="InterPro" id="IPR011964">
    <property type="entry name" value="YVTN_b-propeller_repeat"/>
</dbReference>
<dbReference type="Pfam" id="PF21783">
    <property type="entry name" value="YNCE"/>
    <property type="match status" value="1"/>
</dbReference>
<reference evidence="5 6" key="2">
    <citation type="journal article" date="2015" name="Stand. Genomic Sci.">
        <title>The complete genome sequence of the rumen methanogen Methanosarcina barkeri CM1.</title>
        <authorList>
            <person name="Lambie S.C."/>
            <person name="Kelly W.J."/>
            <person name="Leahy S.C."/>
            <person name="Li D."/>
            <person name="Reilly K."/>
            <person name="McAllister T.A."/>
            <person name="Valle E.R."/>
            <person name="Attwood G.T."/>
            <person name="Altermann E."/>
        </authorList>
    </citation>
    <scope>NUCLEOTIDE SEQUENCE [LARGE SCALE GENOMIC DNA]</scope>
    <source>
        <strain evidence="5 6">CM1</strain>
    </source>
</reference>
<dbReference type="SUPFAM" id="SSF50974">
    <property type="entry name" value="Nitrous oxide reductase, N-terminal domain"/>
    <property type="match status" value="1"/>
</dbReference>
<evidence type="ECO:0000256" key="3">
    <source>
        <dbReference type="SAM" id="Phobius"/>
    </source>
</evidence>
<dbReference type="GeneID" id="24885349"/>
<dbReference type="NCBIfam" id="TIGR02276">
    <property type="entry name" value="beta_rpt_yvtn"/>
    <property type="match status" value="6"/>
</dbReference>
<name>A0A0G3C9L8_METBA</name>
<evidence type="ECO:0000256" key="1">
    <source>
        <dbReference type="ARBA" id="ARBA00022729"/>
    </source>
</evidence>
<dbReference type="InterPro" id="IPR015943">
    <property type="entry name" value="WD40/YVTN_repeat-like_dom_sf"/>
</dbReference>
<accession>A0A0G3C9L8</accession>
<proteinExistence type="predicted"/>
<dbReference type="Gene3D" id="2.130.10.10">
    <property type="entry name" value="YVTN repeat-like/Quinoprotein amine dehydrogenase"/>
    <property type="match status" value="4"/>
</dbReference>
<dbReference type="RefSeq" id="WP_080962247.1">
    <property type="nucleotide sequence ID" value="NZ_CP008746.1"/>
</dbReference>
<dbReference type="InterPro" id="IPR048433">
    <property type="entry name" value="YNCE-like_beta-prop"/>
</dbReference>
<keyword evidence="3" id="KW-0812">Transmembrane</keyword>
<dbReference type="PANTHER" id="PTHR47197:SF3">
    <property type="entry name" value="DIHYDRO-HEME D1 DEHYDROGENASE"/>
    <property type="match status" value="1"/>
</dbReference>
<keyword evidence="3" id="KW-0472">Membrane</keyword>
<feature type="transmembrane region" description="Helical" evidence="3">
    <location>
        <begin position="422"/>
        <end position="443"/>
    </location>
</feature>
<keyword evidence="3" id="KW-1133">Transmembrane helix</keyword>
<dbReference type="Proteomes" id="UP000035331">
    <property type="component" value="Chromosome"/>
</dbReference>
<dbReference type="InterPro" id="IPR051200">
    <property type="entry name" value="Host-pathogen_enzymatic-act"/>
</dbReference>
<organism evidence="5 6">
    <name type="scientific">Methanosarcina barkeri CM1</name>
    <dbReference type="NCBI Taxonomy" id="796385"/>
    <lineage>
        <taxon>Archaea</taxon>
        <taxon>Methanobacteriati</taxon>
        <taxon>Methanobacteriota</taxon>
        <taxon>Stenosarchaea group</taxon>
        <taxon>Methanomicrobia</taxon>
        <taxon>Methanosarcinales</taxon>
        <taxon>Methanosarcinaceae</taxon>
        <taxon>Methanosarcina</taxon>
    </lineage>
</organism>
<evidence type="ECO:0000259" key="4">
    <source>
        <dbReference type="Pfam" id="PF21783"/>
    </source>
</evidence>
<protein>
    <submittedName>
        <fullName evidence="5">Cell surface protein</fullName>
    </submittedName>
</protein>
<feature type="compositionally biased region" description="Polar residues" evidence="2">
    <location>
        <begin position="397"/>
        <end position="407"/>
    </location>
</feature>
<sequence>MMKSKVISMIPISTFSFSSSSIEISNKARRGCNILKAFEIAALTVLTLVSVAGASPFAYIANLESNSVSIIDTATDTVTATVNVGIEPSGAAVSPDGTRVYVTNCMSNSVSVIDAVKNQVIDTVYVGSYPWGVAVSPDGTKVYVANTASNTISVIDTATNNVTATVKVGNLPYKIAVSPDGKKVYAVTSGIPPDYQGNVSVIDTATNNVTATVNVEKNPHGIAVSPDGTKVYVVNSNSYPYYKGTVSVIDTATNNVKATVNVGNLPHEIAVSPNGTRAYVAIDIPGGYSGKGNIDATSHTGAVDVIDTTKNEVIARVSVGNYPYEVAVTPDGNEVYVVNYGSNTTSIIDTATNKVNTTVPVGRSPTAVGIGPVIKSSSTIGLNGTSFLNPVYQTENQTNDTRMTANGGTADKQKRESVPTQASIPFLNSIWVLVAVLGAVAFVKKKN</sequence>
<dbReference type="InterPro" id="IPR011045">
    <property type="entry name" value="N2O_reductase_N"/>
</dbReference>
<dbReference type="AlphaFoldDB" id="A0A0G3C9L8"/>
<keyword evidence="1" id="KW-0732">Signal</keyword>
<feature type="region of interest" description="Disordered" evidence="2">
    <location>
        <begin position="397"/>
        <end position="416"/>
    </location>
</feature>
<reference evidence="6" key="1">
    <citation type="submission" date="2014-06" db="EMBL/GenBank/DDBJ databases">
        <title>The complete genome sequence of Methanosarcina barkeri CM1.</title>
        <authorList>
            <consortium name="Pastoral Greenhouse Gas Research Consortium"/>
            <person name="Lambie S.C."/>
            <person name="Leahy S.C."/>
            <person name="Kelly W.J."/>
            <person name="Li D."/>
            <person name="Reilly K."/>
            <person name="Attwood G.T."/>
            <person name="Altermann E."/>
        </authorList>
    </citation>
    <scope>NUCLEOTIDE SEQUENCE [LARGE SCALE GENOMIC DNA]</scope>
    <source>
        <strain evidence="6">CM1</strain>
    </source>
</reference>